<protein>
    <submittedName>
        <fullName evidence="2">Uncharacterized protein</fullName>
    </submittedName>
</protein>
<organism evidence="2 3">
    <name type="scientific">Streptomyces acidicola</name>
    <dbReference type="NCBI Taxonomy" id="2596892"/>
    <lineage>
        <taxon>Bacteria</taxon>
        <taxon>Bacillati</taxon>
        <taxon>Actinomycetota</taxon>
        <taxon>Actinomycetes</taxon>
        <taxon>Kitasatosporales</taxon>
        <taxon>Streptomycetaceae</taxon>
        <taxon>Streptomyces</taxon>
    </lineage>
</organism>
<evidence type="ECO:0000313" key="3">
    <source>
        <dbReference type="Proteomes" id="UP000373149"/>
    </source>
</evidence>
<feature type="region of interest" description="Disordered" evidence="1">
    <location>
        <begin position="69"/>
        <end position="152"/>
    </location>
</feature>
<evidence type="ECO:0000313" key="2">
    <source>
        <dbReference type="EMBL" id="MPY49946.1"/>
    </source>
</evidence>
<keyword evidence="3" id="KW-1185">Reference proteome</keyword>
<dbReference type="RefSeq" id="WP_152863108.1">
    <property type="nucleotide sequence ID" value="NZ_VMNX01000049.1"/>
</dbReference>
<feature type="compositionally biased region" description="Polar residues" evidence="1">
    <location>
        <begin position="77"/>
        <end position="93"/>
    </location>
</feature>
<proteinExistence type="predicted"/>
<sequence length="152" mass="16531">MIADLDYGLLPDESEDHFLGLEQAQLVGTDMLLTIHLTLLRHRPAGPALGTLLEKTPYRLVDTLPQARAVLARTEHSPNGTRSTGQQEPTGPDSSLDDAQWITSPAWSDGVVTDRPKHAPGAGARPSSLPRRAAHRPRKRRATHQQMSSPPG</sequence>
<accession>A0A5N8WSZ9</accession>
<comment type="caution">
    <text evidence="2">The sequence shown here is derived from an EMBL/GenBank/DDBJ whole genome shotgun (WGS) entry which is preliminary data.</text>
</comment>
<dbReference type="AlphaFoldDB" id="A0A5N8WSZ9"/>
<gene>
    <name evidence="2" type="ORF">FPZ41_15760</name>
</gene>
<dbReference type="Proteomes" id="UP000373149">
    <property type="component" value="Unassembled WGS sequence"/>
</dbReference>
<dbReference type="EMBL" id="VMNX01000049">
    <property type="protein sequence ID" value="MPY49946.1"/>
    <property type="molecule type" value="Genomic_DNA"/>
</dbReference>
<feature type="compositionally biased region" description="Basic residues" evidence="1">
    <location>
        <begin position="132"/>
        <end position="143"/>
    </location>
</feature>
<reference evidence="2 3" key="1">
    <citation type="submission" date="2019-09" db="EMBL/GenBank/DDBJ databases">
        <authorList>
            <person name="Duangmal K."/>
            <person name="Teo W.F.A."/>
            <person name="Lipun K."/>
        </authorList>
    </citation>
    <scope>NUCLEOTIDE SEQUENCE [LARGE SCALE GENOMIC DNA]</scope>
    <source>
        <strain evidence="2 3">K1PN6</strain>
    </source>
</reference>
<name>A0A5N8WSZ9_9ACTN</name>
<evidence type="ECO:0000256" key="1">
    <source>
        <dbReference type="SAM" id="MobiDB-lite"/>
    </source>
</evidence>